<keyword evidence="2" id="KW-1185">Reference proteome</keyword>
<gene>
    <name evidence="1" type="ORF">SAMN04488542_103227</name>
</gene>
<dbReference type="Proteomes" id="UP000198972">
    <property type="component" value="Unassembled WGS sequence"/>
</dbReference>
<name>A0A1G7GWK6_9BACL</name>
<organism evidence="1 2">
    <name type="scientific">Fontibacillus panacisegetis</name>
    <dbReference type="NCBI Taxonomy" id="670482"/>
    <lineage>
        <taxon>Bacteria</taxon>
        <taxon>Bacillati</taxon>
        <taxon>Bacillota</taxon>
        <taxon>Bacilli</taxon>
        <taxon>Bacillales</taxon>
        <taxon>Paenibacillaceae</taxon>
        <taxon>Fontibacillus</taxon>
    </lineage>
</organism>
<dbReference type="AlphaFoldDB" id="A0A1G7GWK6"/>
<accession>A0A1G7GWK6</accession>
<dbReference type="EMBL" id="FNBG01000003">
    <property type="protein sequence ID" value="SDE92443.1"/>
    <property type="molecule type" value="Genomic_DNA"/>
</dbReference>
<reference evidence="1 2" key="1">
    <citation type="submission" date="2016-10" db="EMBL/GenBank/DDBJ databases">
        <authorList>
            <person name="de Groot N.N."/>
        </authorList>
    </citation>
    <scope>NUCLEOTIDE SEQUENCE [LARGE SCALE GENOMIC DNA]</scope>
    <source>
        <strain evidence="1 2">DSM 28129</strain>
    </source>
</reference>
<sequence>MEYKAIRSRQIKKQEEELKDLRKVILDEGNYPTIEQIYERAGRFRELWSIAVSGDKLREEWGVEEAGAVDCI</sequence>
<evidence type="ECO:0000313" key="2">
    <source>
        <dbReference type="Proteomes" id="UP000198972"/>
    </source>
</evidence>
<dbReference type="STRING" id="670482.SAMN04488542_103227"/>
<evidence type="ECO:0000313" key="1">
    <source>
        <dbReference type="EMBL" id="SDE92443.1"/>
    </source>
</evidence>
<proteinExistence type="predicted"/>
<protein>
    <submittedName>
        <fullName evidence="1">Uncharacterized protein</fullName>
    </submittedName>
</protein>